<evidence type="ECO:0000256" key="5">
    <source>
        <dbReference type="ARBA" id="ARBA00022927"/>
    </source>
</evidence>
<keyword evidence="7" id="KW-0811">Translocation</keyword>
<dbReference type="PANTHER" id="PTHR42982">
    <property type="entry name" value="SEC-INDEPENDENT PROTEIN TRANSLOCASE PROTEIN TATA"/>
    <property type="match status" value="1"/>
</dbReference>
<evidence type="ECO:0000256" key="1">
    <source>
        <dbReference type="ARBA" id="ARBA00004162"/>
    </source>
</evidence>
<dbReference type="GO" id="GO:0043953">
    <property type="term" value="P:protein transport by the Tat complex"/>
    <property type="evidence" value="ECO:0007669"/>
    <property type="project" value="InterPro"/>
</dbReference>
<dbReference type="PRINTS" id="PR01506">
    <property type="entry name" value="TATBPROTEIN"/>
</dbReference>
<dbReference type="EMBL" id="UINC01037465">
    <property type="protein sequence ID" value="SVB32993.1"/>
    <property type="molecule type" value="Genomic_DNA"/>
</dbReference>
<gene>
    <name evidence="11" type="ORF">METZ01_LOCUS185847</name>
</gene>
<dbReference type="InterPro" id="IPR003369">
    <property type="entry name" value="TatA/B/E"/>
</dbReference>
<name>A0A382D5Y6_9ZZZZ</name>
<dbReference type="PANTHER" id="PTHR42982:SF1">
    <property type="entry name" value="SEC-INDEPENDENT PROTEIN TRANSLOCASE PROTEIN TATA"/>
    <property type="match status" value="1"/>
</dbReference>
<evidence type="ECO:0000256" key="10">
    <source>
        <dbReference type="SAM" id="Phobius"/>
    </source>
</evidence>
<evidence type="ECO:0008006" key="12">
    <source>
        <dbReference type="Google" id="ProtNLM"/>
    </source>
</evidence>
<dbReference type="Pfam" id="PF02416">
    <property type="entry name" value="TatA_B_E"/>
    <property type="match status" value="1"/>
</dbReference>
<dbReference type="InterPro" id="IPR006312">
    <property type="entry name" value="TatA/E"/>
</dbReference>
<evidence type="ECO:0000256" key="4">
    <source>
        <dbReference type="ARBA" id="ARBA00022692"/>
    </source>
</evidence>
<keyword evidence="2" id="KW-0813">Transport</keyword>
<sequence>MGTVIFDIGAGEMLVIFLIVLILFGSDRIPQLARGLGKGIRDFKRVVNGYQNEIQRIVEYEEKNPRHGSMPSPKAEDKKSEDTKAEDKKSEDTKE</sequence>
<comment type="subcellular location">
    <subcellularLocation>
        <location evidence="1">Cell membrane</location>
        <topology evidence="1">Single-pass membrane protein</topology>
    </subcellularLocation>
</comment>
<feature type="transmembrane region" description="Helical" evidence="10">
    <location>
        <begin position="6"/>
        <end position="24"/>
    </location>
</feature>
<evidence type="ECO:0000256" key="2">
    <source>
        <dbReference type="ARBA" id="ARBA00022448"/>
    </source>
</evidence>
<proteinExistence type="inferred from homology"/>
<protein>
    <recommendedName>
        <fullName evidence="12">Sec-independent protein translocase protein TatA</fullName>
    </recommendedName>
</protein>
<evidence type="ECO:0000256" key="6">
    <source>
        <dbReference type="ARBA" id="ARBA00022989"/>
    </source>
</evidence>
<organism evidence="11">
    <name type="scientific">marine metagenome</name>
    <dbReference type="NCBI Taxonomy" id="408172"/>
    <lineage>
        <taxon>unclassified sequences</taxon>
        <taxon>metagenomes</taxon>
        <taxon>ecological metagenomes</taxon>
    </lineage>
</organism>
<dbReference type="NCBIfam" id="TIGR01411">
    <property type="entry name" value="tatAE"/>
    <property type="match status" value="1"/>
</dbReference>
<evidence type="ECO:0000256" key="3">
    <source>
        <dbReference type="ARBA" id="ARBA00022475"/>
    </source>
</evidence>
<evidence type="ECO:0000256" key="7">
    <source>
        <dbReference type="ARBA" id="ARBA00023010"/>
    </source>
</evidence>
<keyword evidence="5" id="KW-0653">Protein transport</keyword>
<feature type="compositionally biased region" description="Basic and acidic residues" evidence="9">
    <location>
        <begin position="74"/>
        <end position="95"/>
    </location>
</feature>
<dbReference type="Gene3D" id="1.20.5.3310">
    <property type="match status" value="1"/>
</dbReference>
<keyword evidence="6 10" id="KW-1133">Transmembrane helix</keyword>
<evidence type="ECO:0000256" key="9">
    <source>
        <dbReference type="SAM" id="MobiDB-lite"/>
    </source>
</evidence>
<keyword evidence="8 10" id="KW-0472">Membrane</keyword>
<evidence type="ECO:0000256" key="8">
    <source>
        <dbReference type="ARBA" id="ARBA00023136"/>
    </source>
</evidence>
<feature type="region of interest" description="Disordered" evidence="9">
    <location>
        <begin position="59"/>
        <end position="95"/>
    </location>
</feature>
<reference evidence="11" key="1">
    <citation type="submission" date="2018-05" db="EMBL/GenBank/DDBJ databases">
        <authorList>
            <person name="Lanie J.A."/>
            <person name="Ng W.-L."/>
            <person name="Kazmierczak K.M."/>
            <person name="Andrzejewski T.M."/>
            <person name="Davidsen T.M."/>
            <person name="Wayne K.J."/>
            <person name="Tettelin H."/>
            <person name="Glass J.I."/>
            <person name="Rusch D."/>
            <person name="Podicherti R."/>
            <person name="Tsui H.-C.T."/>
            <person name="Winkler M.E."/>
        </authorList>
    </citation>
    <scope>NUCLEOTIDE SEQUENCE</scope>
</reference>
<dbReference type="AlphaFoldDB" id="A0A382D5Y6"/>
<accession>A0A382D5Y6</accession>
<keyword evidence="4 10" id="KW-0812">Transmembrane</keyword>
<keyword evidence="3" id="KW-1003">Cell membrane</keyword>
<evidence type="ECO:0000313" key="11">
    <source>
        <dbReference type="EMBL" id="SVB32993.1"/>
    </source>
</evidence>
<dbReference type="HAMAP" id="MF_00236">
    <property type="entry name" value="TatA_E"/>
    <property type="match status" value="1"/>
</dbReference>
<dbReference type="GO" id="GO:0005886">
    <property type="term" value="C:plasma membrane"/>
    <property type="evidence" value="ECO:0007669"/>
    <property type="project" value="UniProtKB-SubCell"/>
</dbReference>